<dbReference type="Gene3D" id="2.30.29.30">
    <property type="entry name" value="Pleckstrin-homology domain (PH domain)/Phosphotyrosine-binding domain (PTB)"/>
    <property type="match status" value="1"/>
</dbReference>
<dbReference type="EMBL" id="UYYG01001151">
    <property type="protein sequence ID" value="VDN55202.1"/>
    <property type="molecule type" value="Genomic_DNA"/>
</dbReference>
<feature type="region of interest" description="Disordered" evidence="1">
    <location>
        <begin position="37"/>
        <end position="69"/>
    </location>
</feature>
<dbReference type="InterPro" id="IPR011993">
    <property type="entry name" value="PH-like_dom_sf"/>
</dbReference>
<reference evidence="3 5" key="2">
    <citation type="submission" date="2018-11" db="EMBL/GenBank/DDBJ databases">
        <authorList>
            <consortium name="Pathogen Informatics"/>
        </authorList>
    </citation>
    <scope>NUCLEOTIDE SEQUENCE [LARGE SCALE GENOMIC DNA]</scope>
</reference>
<evidence type="ECO:0000313" key="3">
    <source>
        <dbReference type="EMBL" id="VDN55202.1"/>
    </source>
</evidence>
<evidence type="ECO:0000313" key="6">
    <source>
        <dbReference type="WBParaSite" id="DME_0000081501-mRNA-1"/>
    </source>
</evidence>
<dbReference type="InterPro" id="IPR023362">
    <property type="entry name" value="PH-BEACH_dom"/>
</dbReference>
<accession>A0A0N4U2C2</accession>
<dbReference type="PROSITE" id="PS51783">
    <property type="entry name" value="PH_BEACH"/>
    <property type="match status" value="1"/>
</dbReference>
<dbReference type="OrthoDB" id="26681at2759"/>
<evidence type="ECO:0000256" key="1">
    <source>
        <dbReference type="SAM" id="MobiDB-lite"/>
    </source>
</evidence>
<proteinExistence type="predicted"/>
<protein>
    <submittedName>
        <fullName evidence="6">BEACH-type PH domain-containing protein</fullName>
    </submittedName>
</protein>
<dbReference type="AlphaFoldDB" id="A0A0N4U2C2"/>
<gene>
    <name evidence="3" type="ORF">DME_LOCUS5175</name>
</gene>
<keyword evidence="5" id="KW-1185">Reference proteome</keyword>
<evidence type="ECO:0000313" key="4">
    <source>
        <dbReference type="Proteomes" id="UP000038040"/>
    </source>
</evidence>
<feature type="domain" description="BEACH-type PH" evidence="2">
    <location>
        <begin position="4"/>
        <end position="69"/>
    </location>
</feature>
<evidence type="ECO:0000313" key="5">
    <source>
        <dbReference type="Proteomes" id="UP000274756"/>
    </source>
</evidence>
<dbReference type="Proteomes" id="UP000038040">
    <property type="component" value="Unplaced"/>
</dbReference>
<organism evidence="4 6">
    <name type="scientific">Dracunculus medinensis</name>
    <name type="common">Guinea worm</name>
    <dbReference type="NCBI Taxonomy" id="318479"/>
    <lineage>
        <taxon>Eukaryota</taxon>
        <taxon>Metazoa</taxon>
        <taxon>Ecdysozoa</taxon>
        <taxon>Nematoda</taxon>
        <taxon>Chromadorea</taxon>
        <taxon>Rhabditida</taxon>
        <taxon>Spirurina</taxon>
        <taxon>Dracunculoidea</taxon>
        <taxon>Dracunculidae</taxon>
        <taxon>Dracunculus</taxon>
    </lineage>
</organism>
<dbReference type="WBParaSite" id="DME_0000081501-mRNA-1">
    <property type="protein sequence ID" value="DME_0000081501-mRNA-1"/>
    <property type="gene ID" value="DME_0000081501"/>
</dbReference>
<reference evidence="6" key="1">
    <citation type="submission" date="2017-02" db="UniProtKB">
        <authorList>
            <consortium name="WormBaseParasite"/>
        </authorList>
    </citation>
    <scope>IDENTIFICATION</scope>
</reference>
<dbReference type="Proteomes" id="UP000274756">
    <property type="component" value="Unassembled WGS sequence"/>
</dbReference>
<sequence length="69" mass="7683">MANPYTDNPTYSTNGRLISPGVVVPGTISMTNSELYFDADEDDPLYKQQDPKKKEIADSVNDNNTEEDI</sequence>
<evidence type="ECO:0000259" key="2">
    <source>
        <dbReference type="PROSITE" id="PS51783"/>
    </source>
</evidence>
<dbReference type="STRING" id="318479.A0A0N4U2C2"/>
<name>A0A0N4U2C2_DRAME</name>